<keyword evidence="3" id="KW-0813">Transport</keyword>
<dbReference type="NCBIfam" id="TIGR00711">
    <property type="entry name" value="efflux_EmrB"/>
    <property type="match status" value="1"/>
</dbReference>
<comment type="subcellular location">
    <subcellularLocation>
        <location evidence="1">Cell membrane</location>
        <topology evidence="1">Multi-pass membrane protein</topology>
    </subcellularLocation>
</comment>
<evidence type="ECO:0000256" key="4">
    <source>
        <dbReference type="ARBA" id="ARBA00022475"/>
    </source>
</evidence>
<evidence type="ECO:0000259" key="9">
    <source>
        <dbReference type="PROSITE" id="PS50850"/>
    </source>
</evidence>
<keyword evidence="4" id="KW-1003">Cell membrane</keyword>
<dbReference type="PANTHER" id="PTHR42718:SF9">
    <property type="entry name" value="MAJOR FACILITATOR SUPERFAMILY MULTIDRUG TRANSPORTER MFSC"/>
    <property type="match status" value="1"/>
</dbReference>
<feature type="transmembrane region" description="Helical" evidence="8">
    <location>
        <begin position="164"/>
        <end position="184"/>
    </location>
</feature>
<feature type="transmembrane region" description="Helical" evidence="8">
    <location>
        <begin position="101"/>
        <end position="119"/>
    </location>
</feature>
<feature type="transmembrane region" description="Helical" evidence="8">
    <location>
        <begin position="76"/>
        <end position="95"/>
    </location>
</feature>
<dbReference type="OrthoDB" id="102502at2"/>
<feature type="domain" description="Major facilitator superfamily (MFS) profile" evidence="9">
    <location>
        <begin position="10"/>
        <end position="501"/>
    </location>
</feature>
<dbReference type="Gene3D" id="1.20.1720.10">
    <property type="entry name" value="Multidrug resistance protein D"/>
    <property type="match status" value="1"/>
</dbReference>
<dbReference type="InterPro" id="IPR036259">
    <property type="entry name" value="MFS_trans_sf"/>
</dbReference>
<evidence type="ECO:0000313" key="10">
    <source>
        <dbReference type="EMBL" id="SHF58981.1"/>
    </source>
</evidence>
<feature type="transmembrane region" description="Helical" evidence="8">
    <location>
        <begin position="196"/>
        <end position="214"/>
    </location>
</feature>
<dbReference type="PRINTS" id="PR01036">
    <property type="entry name" value="TCRTETB"/>
</dbReference>
<feature type="transmembrane region" description="Helical" evidence="8">
    <location>
        <begin position="46"/>
        <end position="64"/>
    </location>
</feature>
<dbReference type="PROSITE" id="PS50850">
    <property type="entry name" value="MFS"/>
    <property type="match status" value="1"/>
</dbReference>
<name>A0A1M5CWA4_9FIRM</name>
<organism evidence="10 11">
    <name type="scientific">Desulforamulus putei DSM 12395</name>
    <dbReference type="NCBI Taxonomy" id="1121429"/>
    <lineage>
        <taxon>Bacteria</taxon>
        <taxon>Bacillati</taxon>
        <taxon>Bacillota</taxon>
        <taxon>Clostridia</taxon>
        <taxon>Eubacteriales</taxon>
        <taxon>Peptococcaceae</taxon>
        <taxon>Desulforamulus</taxon>
    </lineage>
</organism>
<protein>
    <submittedName>
        <fullName evidence="10">Drug resistance transporter, EmrB/QacA subfamily</fullName>
    </submittedName>
</protein>
<sequence length="518" mass="57219">MQAKWGKWLSLIAVVLGLSMDLLDMTIVNVAIPDIMLELGTDLRLSQYVITAYMVTIGIFEPITAYWADTRGMKKIYLLSLFIFTGGSILSALAWNINALIFFRVIQAIGGGMIMPLALSIVEKTFTKKELPLAMGLMGIPLLIAPAIGPMIGGYLVETYNWRMIFWINLPLGLLAIFASYFLLREFEIIAQKFDFWGFVLSALGFSTLLLALSNGTDEGWTSFNIVFLFFTAISSLILFFLVEAYTPDPILNLKIFRNRIYSGSLVVTFFIIMSLFGSLFLLPLFLQQLMGLGAMDTGMMLLPEVLGIIIFIPVSAMLLPRIGATVLTVVGIAIMSFGTLFFVNLDVNTSLNAIRQHLFIVGVGLGLGIMPSVTLAYSSLPKELVNQGSAFFNMVRQIGSAVGVAILTSIIEQRTPWHYAHIATTATPWSFTLQSFEPLTSLFQGLGFQVSEAQMLNLLTLFRIAQEKAAVLAFQDAFYVNVLMGLIGIVPAFFLVQKPILVLILKKPEKQGLRETV</sequence>
<feature type="transmembrane region" description="Helical" evidence="8">
    <location>
        <begin position="479"/>
        <end position="506"/>
    </location>
</feature>
<feature type="transmembrane region" description="Helical" evidence="8">
    <location>
        <begin position="299"/>
        <end position="320"/>
    </location>
</feature>
<dbReference type="GO" id="GO:0005886">
    <property type="term" value="C:plasma membrane"/>
    <property type="evidence" value="ECO:0007669"/>
    <property type="project" value="UniProtKB-SubCell"/>
</dbReference>
<dbReference type="Proteomes" id="UP000184148">
    <property type="component" value="Unassembled WGS sequence"/>
</dbReference>
<dbReference type="RefSeq" id="WP_073240205.1">
    <property type="nucleotide sequence ID" value="NZ_FQUY01000038.1"/>
</dbReference>
<dbReference type="SUPFAM" id="SSF103473">
    <property type="entry name" value="MFS general substrate transporter"/>
    <property type="match status" value="1"/>
</dbReference>
<reference evidence="11" key="1">
    <citation type="submission" date="2016-11" db="EMBL/GenBank/DDBJ databases">
        <authorList>
            <person name="Varghese N."/>
            <person name="Submissions S."/>
        </authorList>
    </citation>
    <scope>NUCLEOTIDE SEQUENCE [LARGE SCALE GENOMIC DNA]</scope>
    <source>
        <strain evidence="11">DSM 12395</strain>
    </source>
</reference>
<feature type="transmembrane region" description="Helical" evidence="8">
    <location>
        <begin position="266"/>
        <end position="287"/>
    </location>
</feature>
<comment type="similarity">
    <text evidence="2">Belongs to the major facilitator superfamily. EmrB family.</text>
</comment>
<dbReference type="Gene3D" id="1.20.1250.20">
    <property type="entry name" value="MFS general substrate transporter like domains"/>
    <property type="match status" value="1"/>
</dbReference>
<dbReference type="InterPro" id="IPR011701">
    <property type="entry name" value="MFS"/>
</dbReference>
<dbReference type="Pfam" id="PF07690">
    <property type="entry name" value="MFS_1"/>
    <property type="match status" value="1"/>
</dbReference>
<feature type="transmembrane region" description="Helical" evidence="8">
    <location>
        <begin position="327"/>
        <end position="346"/>
    </location>
</feature>
<dbReference type="PANTHER" id="PTHR42718">
    <property type="entry name" value="MAJOR FACILITATOR SUPERFAMILY MULTIDRUG TRANSPORTER MFSC"/>
    <property type="match status" value="1"/>
</dbReference>
<feature type="transmembrane region" description="Helical" evidence="8">
    <location>
        <begin position="131"/>
        <end position="152"/>
    </location>
</feature>
<evidence type="ECO:0000256" key="7">
    <source>
        <dbReference type="ARBA" id="ARBA00023136"/>
    </source>
</evidence>
<evidence type="ECO:0000256" key="6">
    <source>
        <dbReference type="ARBA" id="ARBA00022989"/>
    </source>
</evidence>
<accession>A0A1M5CWA4</accession>
<dbReference type="EMBL" id="FQUY01000038">
    <property type="protein sequence ID" value="SHF58981.1"/>
    <property type="molecule type" value="Genomic_DNA"/>
</dbReference>
<dbReference type="AlphaFoldDB" id="A0A1M5CWA4"/>
<evidence type="ECO:0000256" key="1">
    <source>
        <dbReference type="ARBA" id="ARBA00004651"/>
    </source>
</evidence>
<dbReference type="InterPro" id="IPR004638">
    <property type="entry name" value="EmrB-like"/>
</dbReference>
<keyword evidence="5 8" id="KW-0812">Transmembrane</keyword>
<evidence type="ECO:0000256" key="5">
    <source>
        <dbReference type="ARBA" id="ARBA00022692"/>
    </source>
</evidence>
<evidence type="ECO:0000256" key="8">
    <source>
        <dbReference type="SAM" id="Phobius"/>
    </source>
</evidence>
<gene>
    <name evidence="10" type="ORF">SAMN02745133_03044</name>
</gene>
<dbReference type="GO" id="GO:0022857">
    <property type="term" value="F:transmembrane transporter activity"/>
    <property type="evidence" value="ECO:0007669"/>
    <property type="project" value="InterPro"/>
</dbReference>
<evidence type="ECO:0000256" key="3">
    <source>
        <dbReference type="ARBA" id="ARBA00022448"/>
    </source>
</evidence>
<feature type="transmembrane region" description="Helical" evidence="8">
    <location>
        <begin position="226"/>
        <end position="246"/>
    </location>
</feature>
<keyword evidence="11" id="KW-1185">Reference proteome</keyword>
<evidence type="ECO:0000256" key="2">
    <source>
        <dbReference type="ARBA" id="ARBA00008537"/>
    </source>
</evidence>
<keyword evidence="6 8" id="KW-1133">Transmembrane helix</keyword>
<feature type="transmembrane region" description="Helical" evidence="8">
    <location>
        <begin position="391"/>
        <end position="412"/>
    </location>
</feature>
<evidence type="ECO:0000313" key="11">
    <source>
        <dbReference type="Proteomes" id="UP000184148"/>
    </source>
</evidence>
<proteinExistence type="inferred from homology"/>
<keyword evidence="7 8" id="KW-0472">Membrane</keyword>
<dbReference type="InterPro" id="IPR020846">
    <property type="entry name" value="MFS_dom"/>
</dbReference>
<feature type="transmembrane region" description="Helical" evidence="8">
    <location>
        <begin position="358"/>
        <end position="379"/>
    </location>
</feature>
<dbReference type="STRING" id="1121429.SAMN02745133_03044"/>